<proteinExistence type="predicted"/>
<dbReference type="EMBL" id="VUOC01000002">
    <property type="protein sequence ID" value="KAA2242663.1"/>
    <property type="molecule type" value="Genomic_DNA"/>
</dbReference>
<dbReference type="AlphaFoldDB" id="A0A5B2VSB7"/>
<reference evidence="2 3" key="2">
    <citation type="submission" date="2019-09" db="EMBL/GenBank/DDBJ databases">
        <authorList>
            <person name="Jin C."/>
        </authorList>
    </citation>
    <scope>NUCLEOTIDE SEQUENCE [LARGE SCALE GENOMIC DNA]</scope>
    <source>
        <strain evidence="2 3">BN140078</strain>
    </source>
</reference>
<sequence>MFSLASGCYSSYKDGRAETRYLPLLKDMIKDNSVAIANVDPQYKEVTIKILGVPVKHYEVNYTYQVNGSGPYSGIRALSTQPTSAEMPLYYAKSDYSYSSFEPEEDIKRITAAASSRSRLYWSIGWLVIAVASTYGYVSEAMAYLKAKKAIKDAEEEAYRRATTY</sequence>
<evidence type="ECO:0000313" key="2">
    <source>
        <dbReference type="EMBL" id="KAA2242663.1"/>
    </source>
</evidence>
<accession>A0A5B2VSB7</accession>
<keyword evidence="1" id="KW-0472">Membrane</keyword>
<organism evidence="2 3">
    <name type="scientific">Chitinophaga agrisoli</name>
    <dbReference type="NCBI Taxonomy" id="2607653"/>
    <lineage>
        <taxon>Bacteria</taxon>
        <taxon>Pseudomonadati</taxon>
        <taxon>Bacteroidota</taxon>
        <taxon>Chitinophagia</taxon>
        <taxon>Chitinophagales</taxon>
        <taxon>Chitinophagaceae</taxon>
        <taxon>Chitinophaga</taxon>
    </lineage>
</organism>
<dbReference type="Proteomes" id="UP000324611">
    <property type="component" value="Unassembled WGS sequence"/>
</dbReference>
<reference evidence="2 3" key="1">
    <citation type="submission" date="2019-09" db="EMBL/GenBank/DDBJ databases">
        <title>Chitinophaga ginsengihumi sp. nov., isolated from soil of ginseng rhizosphere.</title>
        <authorList>
            <person name="Lee J."/>
        </authorList>
    </citation>
    <scope>NUCLEOTIDE SEQUENCE [LARGE SCALE GENOMIC DNA]</scope>
    <source>
        <strain evidence="2 3">BN140078</strain>
    </source>
</reference>
<feature type="transmembrane region" description="Helical" evidence="1">
    <location>
        <begin position="120"/>
        <end position="138"/>
    </location>
</feature>
<evidence type="ECO:0000313" key="3">
    <source>
        <dbReference type="Proteomes" id="UP000324611"/>
    </source>
</evidence>
<evidence type="ECO:0000256" key="1">
    <source>
        <dbReference type="SAM" id="Phobius"/>
    </source>
</evidence>
<name>A0A5B2VSB7_9BACT</name>
<keyword evidence="1" id="KW-1133">Transmembrane helix</keyword>
<dbReference type="RefSeq" id="WP_188315928.1">
    <property type="nucleotide sequence ID" value="NZ_VUOC01000002.1"/>
</dbReference>
<gene>
    <name evidence="2" type="ORF">F0L74_09025</name>
</gene>
<protein>
    <submittedName>
        <fullName evidence="2">Uncharacterized protein</fullName>
    </submittedName>
</protein>
<comment type="caution">
    <text evidence="2">The sequence shown here is derived from an EMBL/GenBank/DDBJ whole genome shotgun (WGS) entry which is preliminary data.</text>
</comment>
<keyword evidence="3" id="KW-1185">Reference proteome</keyword>
<keyword evidence="1" id="KW-0812">Transmembrane</keyword>